<name>A0A268RGA7_SHOCL</name>
<feature type="non-terminal residue" evidence="7">
    <location>
        <position position="84"/>
    </location>
</feature>
<evidence type="ECO:0000256" key="2">
    <source>
        <dbReference type="ARBA" id="ARBA00005417"/>
    </source>
</evidence>
<organism evidence="7 8">
    <name type="scientific">Shouchella clausii</name>
    <name type="common">Alkalihalobacillus clausii</name>
    <dbReference type="NCBI Taxonomy" id="79880"/>
    <lineage>
        <taxon>Bacteria</taxon>
        <taxon>Bacillati</taxon>
        <taxon>Bacillota</taxon>
        <taxon>Bacilli</taxon>
        <taxon>Bacillales</taxon>
        <taxon>Bacillaceae</taxon>
        <taxon>Shouchella</taxon>
    </lineage>
</organism>
<keyword evidence="7" id="KW-0547">Nucleotide-binding</keyword>
<feature type="domain" description="ABC transporter" evidence="6">
    <location>
        <begin position="28"/>
        <end position="82"/>
    </location>
</feature>
<dbReference type="AlphaFoldDB" id="A0A268RGA7"/>
<comment type="similarity">
    <text evidence="2">Belongs to the ABC transporter superfamily.</text>
</comment>
<dbReference type="Pfam" id="PF00005">
    <property type="entry name" value="ABC_tran"/>
    <property type="match status" value="1"/>
</dbReference>
<keyword evidence="7" id="KW-0067">ATP-binding</keyword>
<dbReference type="GO" id="GO:0016020">
    <property type="term" value="C:membrane"/>
    <property type="evidence" value="ECO:0007669"/>
    <property type="project" value="UniProtKB-SubCell"/>
</dbReference>
<sequence>MEKEQSSVLQVRDLHVKVKTKNSTTTIVQDINFELKRGRVLGLIGESGCGKTVTSMSILQLLDRKTTTTKGSILLKGRELNDLD</sequence>
<gene>
    <name evidence="7" type="ORF">CHH61_23435</name>
</gene>
<dbReference type="Gene3D" id="3.40.50.300">
    <property type="entry name" value="P-loop containing nucleotide triphosphate hydrolases"/>
    <property type="match status" value="1"/>
</dbReference>
<evidence type="ECO:0000259" key="6">
    <source>
        <dbReference type="Pfam" id="PF00005"/>
    </source>
</evidence>
<dbReference type="Proteomes" id="UP000216133">
    <property type="component" value="Unassembled WGS sequence"/>
</dbReference>
<keyword evidence="4" id="KW-1003">Cell membrane</keyword>
<dbReference type="InterPro" id="IPR003439">
    <property type="entry name" value="ABC_transporter-like_ATP-bd"/>
</dbReference>
<reference evidence="7 8" key="1">
    <citation type="submission" date="2017-07" db="EMBL/GenBank/DDBJ databases">
        <title>Isolation and whole genome analysis of endospore-forming bacteria from heroin.</title>
        <authorList>
            <person name="Kalinowski J."/>
            <person name="Ahrens B."/>
            <person name="Al-Dilaimi A."/>
            <person name="Winkler A."/>
            <person name="Wibberg D."/>
            <person name="Schleenbecker U."/>
            <person name="Ruckert C."/>
            <person name="Wolfel R."/>
            <person name="Grass G."/>
        </authorList>
    </citation>
    <scope>NUCLEOTIDE SEQUENCE [LARGE SCALE GENOMIC DNA]</scope>
    <source>
        <strain evidence="7 8">7523-2</strain>
    </source>
</reference>
<protein>
    <submittedName>
        <fullName evidence="7">Nickel import ATP-binding protein NikD</fullName>
    </submittedName>
</protein>
<evidence type="ECO:0000256" key="3">
    <source>
        <dbReference type="ARBA" id="ARBA00022448"/>
    </source>
</evidence>
<dbReference type="GO" id="GO:0016887">
    <property type="term" value="F:ATP hydrolysis activity"/>
    <property type="evidence" value="ECO:0007669"/>
    <property type="project" value="InterPro"/>
</dbReference>
<evidence type="ECO:0000256" key="4">
    <source>
        <dbReference type="ARBA" id="ARBA00022475"/>
    </source>
</evidence>
<dbReference type="SUPFAM" id="SSF52540">
    <property type="entry name" value="P-loop containing nucleoside triphosphate hydrolases"/>
    <property type="match status" value="1"/>
</dbReference>
<dbReference type="EMBL" id="NPBS01000343">
    <property type="protein sequence ID" value="PAF19293.1"/>
    <property type="molecule type" value="Genomic_DNA"/>
</dbReference>
<evidence type="ECO:0000313" key="8">
    <source>
        <dbReference type="Proteomes" id="UP000216133"/>
    </source>
</evidence>
<keyword evidence="3" id="KW-0813">Transport</keyword>
<dbReference type="PANTHER" id="PTHR43297:SF2">
    <property type="entry name" value="DIPEPTIDE TRANSPORT ATP-BINDING PROTEIN DPPD"/>
    <property type="match status" value="1"/>
</dbReference>
<dbReference type="InterPro" id="IPR027417">
    <property type="entry name" value="P-loop_NTPase"/>
</dbReference>
<evidence type="ECO:0000256" key="5">
    <source>
        <dbReference type="ARBA" id="ARBA00023136"/>
    </source>
</evidence>
<comment type="caution">
    <text evidence="7">The sequence shown here is derived from an EMBL/GenBank/DDBJ whole genome shotgun (WGS) entry which is preliminary data.</text>
</comment>
<keyword evidence="5" id="KW-0472">Membrane</keyword>
<dbReference type="PANTHER" id="PTHR43297">
    <property type="entry name" value="OLIGOPEPTIDE TRANSPORT ATP-BINDING PROTEIN APPD"/>
    <property type="match status" value="1"/>
</dbReference>
<dbReference type="GO" id="GO:0005524">
    <property type="term" value="F:ATP binding"/>
    <property type="evidence" value="ECO:0007669"/>
    <property type="project" value="UniProtKB-KW"/>
</dbReference>
<comment type="subcellular location">
    <subcellularLocation>
        <location evidence="1">Membrane</location>
    </subcellularLocation>
</comment>
<evidence type="ECO:0000313" key="7">
    <source>
        <dbReference type="EMBL" id="PAF19293.1"/>
    </source>
</evidence>
<proteinExistence type="inferred from homology"/>
<dbReference type="InterPro" id="IPR050388">
    <property type="entry name" value="ABC_Ni/Peptide_Import"/>
</dbReference>
<evidence type="ECO:0000256" key="1">
    <source>
        <dbReference type="ARBA" id="ARBA00004370"/>
    </source>
</evidence>
<dbReference type="RefSeq" id="WP_143118017.1">
    <property type="nucleotide sequence ID" value="NZ_NPBS01000343.1"/>
</dbReference>
<accession>A0A268RGA7</accession>